<keyword evidence="1" id="KW-0812">Transmembrane</keyword>
<evidence type="ECO:0000313" key="2">
    <source>
        <dbReference type="EMBL" id="WZN44053.1"/>
    </source>
</evidence>
<keyword evidence="1" id="KW-0472">Membrane</keyword>
<proteinExistence type="predicted"/>
<dbReference type="Proteomes" id="UP001449657">
    <property type="component" value="Chromosome"/>
</dbReference>
<sequence>MAHAISHAPAYPRPVGRTNVLSSQELSWGIVLLLAWLGWPIARDFLAWVLLKAYDLYITYVH</sequence>
<keyword evidence="1" id="KW-1133">Transmembrane helix</keyword>
<name>A0ABZ2YWF7_9BACT</name>
<accession>A0ABZ2YWF7</accession>
<organism evidence="2 3">
    <name type="scientific">Chitinophaga caseinilytica</name>
    <dbReference type="NCBI Taxonomy" id="2267521"/>
    <lineage>
        <taxon>Bacteria</taxon>
        <taxon>Pseudomonadati</taxon>
        <taxon>Bacteroidota</taxon>
        <taxon>Chitinophagia</taxon>
        <taxon>Chitinophagales</taxon>
        <taxon>Chitinophagaceae</taxon>
        <taxon>Chitinophaga</taxon>
    </lineage>
</organism>
<protein>
    <recommendedName>
        <fullName evidence="4">Fatty acid desaturase</fullName>
    </recommendedName>
</protein>
<keyword evidence="3" id="KW-1185">Reference proteome</keyword>
<reference evidence="2 3" key="1">
    <citation type="submission" date="2024-03" db="EMBL/GenBank/DDBJ databases">
        <title>Chitinophaga caseinilytica sp. nov., a casein hydrolysing bacterium isolated from forest soil.</title>
        <authorList>
            <person name="Lee D.S."/>
            <person name="Han D.M."/>
            <person name="Baek J.H."/>
            <person name="Choi D.G."/>
            <person name="Jeon J.H."/>
            <person name="Jeon C.O."/>
        </authorList>
    </citation>
    <scope>NUCLEOTIDE SEQUENCE [LARGE SCALE GENOMIC DNA]</scope>
    <source>
        <strain evidence="2 3">KACC 19118</strain>
    </source>
</reference>
<dbReference type="RefSeq" id="WP_341838847.1">
    <property type="nucleotide sequence ID" value="NZ_CP149792.1"/>
</dbReference>
<evidence type="ECO:0000256" key="1">
    <source>
        <dbReference type="SAM" id="Phobius"/>
    </source>
</evidence>
<gene>
    <name evidence="2" type="ORF">WJU22_14215</name>
</gene>
<dbReference type="EMBL" id="CP150096">
    <property type="protein sequence ID" value="WZN44053.1"/>
    <property type="molecule type" value="Genomic_DNA"/>
</dbReference>
<evidence type="ECO:0000313" key="3">
    <source>
        <dbReference type="Proteomes" id="UP001449657"/>
    </source>
</evidence>
<evidence type="ECO:0008006" key="4">
    <source>
        <dbReference type="Google" id="ProtNLM"/>
    </source>
</evidence>
<feature type="transmembrane region" description="Helical" evidence="1">
    <location>
        <begin position="26"/>
        <end position="42"/>
    </location>
</feature>